<dbReference type="OrthoDB" id="445007at2759"/>
<dbReference type="SUPFAM" id="SSF51197">
    <property type="entry name" value="Clavaminate synthase-like"/>
    <property type="match status" value="1"/>
</dbReference>
<dbReference type="GeneID" id="54360139"/>
<dbReference type="Proteomes" id="UP000504637">
    <property type="component" value="Unplaced"/>
</dbReference>
<dbReference type="Gene3D" id="2.60.120.620">
    <property type="entry name" value="q2cbj1_9rhob like domain"/>
    <property type="match status" value="1"/>
</dbReference>
<evidence type="ECO:0000256" key="1">
    <source>
        <dbReference type="ARBA" id="ARBA00001962"/>
    </source>
</evidence>
<comment type="cofactor">
    <cofactor evidence="1">
        <name>Fe cation</name>
        <dbReference type="ChEBI" id="CHEBI:24875"/>
    </cofactor>
</comment>
<reference evidence="4" key="1">
    <citation type="submission" date="2020-01" db="EMBL/GenBank/DDBJ databases">
        <authorList>
            <consortium name="DOE Joint Genome Institute"/>
            <person name="Haridas S."/>
            <person name="Albert R."/>
            <person name="Binder M."/>
            <person name="Bloem J."/>
            <person name="Labutti K."/>
            <person name="Salamov A."/>
            <person name="Andreopoulos B."/>
            <person name="Baker S.E."/>
            <person name="Barry K."/>
            <person name="Bills G."/>
            <person name="Bluhm B.H."/>
            <person name="Cannon C."/>
            <person name="Castanera R."/>
            <person name="Culley D.E."/>
            <person name="Daum C."/>
            <person name="Ezra D."/>
            <person name="Gonzalez J.B."/>
            <person name="Henrissat B."/>
            <person name="Kuo A."/>
            <person name="Liang C."/>
            <person name="Lipzen A."/>
            <person name="Lutzoni F."/>
            <person name="Magnuson J."/>
            <person name="Mondo S."/>
            <person name="Nolan M."/>
            <person name="Ohm R."/>
            <person name="Pangilinan J."/>
            <person name="Park H.-J."/>
            <person name="Ramirez L."/>
            <person name="Alfaro M."/>
            <person name="Sun H."/>
            <person name="Tritt A."/>
            <person name="Yoshinaga Y."/>
            <person name="Zwiers L.-H."/>
            <person name="Turgeon B.G."/>
            <person name="Goodwin S.B."/>
            <person name="Spatafora J.W."/>
            <person name="Crous P.W."/>
            <person name="Grigoriev I.V."/>
        </authorList>
    </citation>
    <scope>NUCLEOTIDE SEQUENCE</scope>
    <source>
        <strain evidence="4">CBS 342.82</strain>
    </source>
</reference>
<comment type="similarity">
    <text evidence="2">Belongs to the PhyH family.</text>
</comment>
<evidence type="ECO:0000313" key="4">
    <source>
        <dbReference type="RefSeq" id="XP_033455655.1"/>
    </source>
</evidence>
<protein>
    <submittedName>
        <fullName evidence="4">PhyH-domain-containing protein</fullName>
    </submittedName>
</protein>
<dbReference type="GO" id="GO:0016491">
    <property type="term" value="F:oxidoreductase activity"/>
    <property type="evidence" value="ECO:0007669"/>
    <property type="project" value="UniProtKB-ARBA"/>
</dbReference>
<dbReference type="PANTHER" id="PTHR20883:SF48">
    <property type="entry name" value="ECTOINE DIOXYGENASE"/>
    <property type="match status" value="1"/>
</dbReference>
<dbReference type="GO" id="GO:0046872">
    <property type="term" value="F:metal ion binding"/>
    <property type="evidence" value="ECO:0007669"/>
    <property type="project" value="UniProtKB-ARBA"/>
</dbReference>
<reference evidence="4" key="2">
    <citation type="submission" date="2020-04" db="EMBL/GenBank/DDBJ databases">
        <authorList>
            <consortium name="NCBI Genome Project"/>
        </authorList>
    </citation>
    <scope>NUCLEOTIDE SEQUENCE</scope>
    <source>
        <strain evidence="4">CBS 342.82</strain>
    </source>
</reference>
<accession>A0A6J3LTL4</accession>
<dbReference type="RefSeq" id="XP_033455655.1">
    <property type="nucleotide sequence ID" value="XM_033602339.1"/>
</dbReference>
<evidence type="ECO:0000313" key="3">
    <source>
        <dbReference type="Proteomes" id="UP000504637"/>
    </source>
</evidence>
<dbReference type="Pfam" id="PF05721">
    <property type="entry name" value="PhyH"/>
    <property type="match status" value="1"/>
</dbReference>
<dbReference type="PANTHER" id="PTHR20883">
    <property type="entry name" value="PHYTANOYL-COA DIOXYGENASE DOMAIN CONTAINING 1"/>
    <property type="match status" value="1"/>
</dbReference>
<dbReference type="InterPro" id="IPR008775">
    <property type="entry name" value="Phytyl_CoA_dOase-like"/>
</dbReference>
<reference evidence="4" key="3">
    <citation type="submission" date="2025-08" db="UniProtKB">
        <authorList>
            <consortium name="RefSeq"/>
        </authorList>
    </citation>
    <scope>IDENTIFICATION</scope>
    <source>
        <strain evidence="4">CBS 342.82</strain>
    </source>
</reference>
<name>A0A6J3LTL4_9PEZI</name>
<dbReference type="AlphaFoldDB" id="A0A6J3LTL4"/>
<proteinExistence type="inferred from homology"/>
<keyword evidence="3" id="KW-1185">Reference proteome</keyword>
<sequence length="274" mass="30654">MSFVNLNPAQIQHFDTEGYLVLRHSEHGLVSPSELHLWTDQVRNLPRESQKWMPYDEISASGERQIMRTENFVDFHAGFASLLHGKSLMGILAQLTRDDMRLFKEKINYKLPGGNGFAAHLDAPAYDHIGKIEHTTANIAVDAATVANGCVEVVAGSHRKDVELVDGTGEISAAWEAQATWIPVELEEGDLLIFGSHLAHRSKKNTTSRPRASVYATYHNLSDGKDLREKYYEDRRINFPPDHERVPGHDYSAGVKRYAFAAPFTSTDQVAAVQ</sequence>
<evidence type="ECO:0000256" key="2">
    <source>
        <dbReference type="ARBA" id="ARBA00005830"/>
    </source>
</evidence>
<organism evidence="4">
    <name type="scientific">Dissoconium aciculare CBS 342.82</name>
    <dbReference type="NCBI Taxonomy" id="1314786"/>
    <lineage>
        <taxon>Eukaryota</taxon>
        <taxon>Fungi</taxon>
        <taxon>Dikarya</taxon>
        <taxon>Ascomycota</taxon>
        <taxon>Pezizomycotina</taxon>
        <taxon>Dothideomycetes</taxon>
        <taxon>Dothideomycetidae</taxon>
        <taxon>Mycosphaerellales</taxon>
        <taxon>Dissoconiaceae</taxon>
        <taxon>Dissoconium</taxon>
    </lineage>
</organism>
<gene>
    <name evidence="4" type="ORF">K489DRAFT_346293</name>
</gene>